<dbReference type="AlphaFoldDB" id="A0A0F7ZNY9"/>
<comment type="subcellular location">
    <subcellularLocation>
        <location evidence="3">Peroxisome membrane</location>
    </subcellularLocation>
</comment>
<accession>A0A0F7ZNY9</accession>
<dbReference type="GO" id="GO:0005778">
    <property type="term" value="C:peroxisomal membrane"/>
    <property type="evidence" value="ECO:0007669"/>
    <property type="project" value="UniProtKB-SubCell"/>
</dbReference>
<evidence type="ECO:0000256" key="1">
    <source>
        <dbReference type="ARBA" id="ARBA00023136"/>
    </source>
</evidence>
<keyword evidence="1" id="KW-0472">Membrane</keyword>
<name>A0A0F7ZNY9_9HYPO</name>
<dbReference type="EMBL" id="KQ030524">
    <property type="protein sequence ID" value="KJZ74580.1"/>
    <property type="molecule type" value="Genomic_DNA"/>
</dbReference>
<dbReference type="Pfam" id="PF05648">
    <property type="entry name" value="PEX11"/>
    <property type="match status" value="1"/>
</dbReference>
<evidence type="ECO:0000256" key="4">
    <source>
        <dbReference type="SAM" id="MobiDB-lite"/>
    </source>
</evidence>
<evidence type="ECO:0000313" key="5">
    <source>
        <dbReference type="EMBL" id="KJZ74580.1"/>
    </source>
</evidence>
<organism evidence="5 6">
    <name type="scientific">Hirsutella minnesotensis 3608</name>
    <dbReference type="NCBI Taxonomy" id="1043627"/>
    <lineage>
        <taxon>Eukaryota</taxon>
        <taxon>Fungi</taxon>
        <taxon>Dikarya</taxon>
        <taxon>Ascomycota</taxon>
        <taxon>Pezizomycotina</taxon>
        <taxon>Sordariomycetes</taxon>
        <taxon>Hypocreomycetidae</taxon>
        <taxon>Hypocreales</taxon>
        <taxon>Ophiocordycipitaceae</taxon>
        <taxon>Hirsutella</taxon>
    </lineage>
</organism>
<proteinExistence type="predicted"/>
<sequence>MAGSLEHFIAFGTDIDEWHRWLGTLWFYAKSCAWHRAHLSPPTSHPPGTHLVPAAPVPRHHHVGSLTIATAIRRRTRHVARAAPVAAQPHAPRHPPVLVPRQPALELGAPGPRRRPRRRDGEMGGEAAADGEDRGDAQAVRTRERARGKRDAGGSSAGEIRAVVAKLVADVLDTVIPAAKLDWLEIDDGLVGVAMVCSTLLTGKLVWNKCRPRS</sequence>
<evidence type="ECO:0000256" key="2">
    <source>
        <dbReference type="ARBA" id="ARBA00023140"/>
    </source>
</evidence>
<reference evidence="5 6" key="1">
    <citation type="journal article" date="2014" name="Genome Biol. Evol.">
        <title>Comparative genomics and transcriptomics analyses reveal divergent lifestyle features of nematode endoparasitic fungus Hirsutella minnesotensis.</title>
        <authorList>
            <person name="Lai Y."/>
            <person name="Liu K."/>
            <person name="Zhang X."/>
            <person name="Zhang X."/>
            <person name="Li K."/>
            <person name="Wang N."/>
            <person name="Shu C."/>
            <person name="Wu Y."/>
            <person name="Wang C."/>
            <person name="Bushley K.E."/>
            <person name="Xiang M."/>
            <person name="Liu X."/>
        </authorList>
    </citation>
    <scope>NUCLEOTIDE SEQUENCE [LARGE SCALE GENOMIC DNA]</scope>
    <source>
        <strain evidence="5 6">3608</strain>
    </source>
</reference>
<evidence type="ECO:0000313" key="6">
    <source>
        <dbReference type="Proteomes" id="UP000054481"/>
    </source>
</evidence>
<dbReference type="InterPro" id="IPR008733">
    <property type="entry name" value="PEX11"/>
</dbReference>
<dbReference type="Proteomes" id="UP000054481">
    <property type="component" value="Unassembled WGS sequence"/>
</dbReference>
<feature type="region of interest" description="Disordered" evidence="4">
    <location>
        <begin position="83"/>
        <end position="156"/>
    </location>
</feature>
<evidence type="ECO:0000256" key="3">
    <source>
        <dbReference type="ARBA" id="ARBA00046271"/>
    </source>
</evidence>
<dbReference type="OrthoDB" id="3636394at2759"/>
<dbReference type="GO" id="GO:0016559">
    <property type="term" value="P:peroxisome fission"/>
    <property type="evidence" value="ECO:0007669"/>
    <property type="project" value="InterPro"/>
</dbReference>
<keyword evidence="2" id="KW-0576">Peroxisome</keyword>
<feature type="compositionally biased region" description="Basic and acidic residues" evidence="4">
    <location>
        <begin position="131"/>
        <end position="152"/>
    </location>
</feature>
<gene>
    <name evidence="5" type="ORF">HIM_05930</name>
</gene>
<keyword evidence="6" id="KW-1185">Reference proteome</keyword>
<protein>
    <submittedName>
        <fullName evidence="5">Uncharacterized protein</fullName>
    </submittedName>
</protein>